<evidence type="ECO:0000256" key="5">
    <source>
        <dbReference type="ARBA" id="ARBA00023163"/>
    </source>
</evidence>
<keyword evidence="6" id="KW-0539">Nucleus</keyword>
<evidence type="ECO:0000256" key="3">
    <source>
        <dbReference type="ARBA" id="ARBA00023015"/>
    </source>
</evidence>
<proteinExistence type="predicted"/>
<feature type="domain" description="Zn(2)-C6 fungal-type" evidence="7">
    <location>
        <begin position="7"/>
        <end position="58"/>
    </location>
</feature>
<organism evidence="8 9">
    <name type="scientific">Colletotrichum incanum</name>
    <name type="common">Soybean anthracnose fungus</name>
    <dbReference type="NCBI Taxonomy" id="1573173"/>
    <lineage>
        <taxon>Eukaryota</taxon>
        <taxon>Fungi</taxon>
        <taxon>Dikarya</taxon>
        <taxon>Ascomycota</taxon>
        <taxon>Pezizomycotina</taxon>
        <taxon>Sordariomycetes</taxon>
        <taxon>Hypocreomycetidae</taxon>
        <taxon>Glomerellales</taxon>
        <taxon>Glomerellaceae</taxon>
        <taxon>Colletotrichum</taxon>
        <taxon>Colletotrichum spaethianum species complex</taxon>
    </lineage>
</organism>
<protein>
    <submittedName>
        <fullName evidence="8">C6 zinc finger domain protein</fullName>
    </submittedName>
</protein>
<dbReference type="EMBL" id="LFIW01000357">
    <property type="protein sequence ID" value="KZL86906.1"/>
    <property type="molecule type" value="Genomic_DNA"/>
</dbReference>
<dbReference type="Pfam" id="PF11951">
    <property type="entry name" value="Fungal_trans_2"/>
    <property type="match status" value="1"/>
</dbReference>
<keyword evidence="3" id="KW-0805">Transcription regulation</keyword>
<dbReference type="InterPro" id="IPR036864">
    <property type="entry name" value="Zn2-C6_fun-type_DNA-bd_sf"/>
</dbReference>
<keyword evidence="5" id="KW-0804">Transcription</keyword>
<dbReference type="PANTHER" id="PTHR36206">
    <property type="entry name" value="ASPERCRYPTIN BIOSYNTHESIS CLUSTER-SPECIFIC TRANSCRIPTION REGULATOR ATNN-RELATED"/>
    <property type="match status" value="1"/>
</dbReference>
<dbReference type="InterPro" id="IPR001138">
    <property type="entry name" value="Zn2Cys6_DnaBD"/>
</dbReference>
<name>A0A161X008_COLIC</name>
<dbReference type="Gene3D" id="4.10.240.10">
    <property type="entry name" value="Zn(2)-C6 fungal-type DNA-binding domain"/>
    <property type="match status" value="1"/>
</dbReference>
<keyword evidence="1" id="KW-0479">Metal-binding</keyword>
<dbReference type="GO" id="GO:0000981">
    <property type="term" value="F:DNA-binding transcription factor activity, RNA polymerase II-specific"/>
    <property type="evidence" value="ECO:0007669"/>
    <property type="project" value="InterPro"/>
</dbReference>
<dbReference type="InterPro" id="IPR052360">
    <property type="entry name" value="Transcr_Regulatory_Proteins"/>
</dbReference>
<dbReference type="PANTHER" id="PTHR36206:SF16">
    <property type="entry name" value="TRANSCRIPTION FACTOR DOMAIN-CONTAINING PROTEIN-RELATED"/>
    <property type="match status" value="1"/>
</dbReference>
<accession>A0A161X008</accession>
<dbReference type="GO" id="GO:0003677">
    <property type="term" value="F:DNA binding"/>
    <property type="evidence" value="ECO:0007669"/>
    <property type="project" value="UniProtKB-KW"/>
</dbReference>
<dbReference type="Proteomes" id="UP000076584">
    <property type="component" value="Unassembled WGS sequence"/>
</dbReference>
<dbReference type="GO" id="GO:0008270">
    <property type="term" value="F:zinc ion binding"/>
    <property type="evidence" value="ECO:0007669"/>
    <property type="project" value="InterPro"/>
</dbReference>
<evidence type="ECO:0000259" key="7">
    <source>
        <dbReference type="SMART" id="SM00066"/>
    </source>
</evidence>
<dbReference type="AlphaFoldDB" id="A0A161X008"/>
<dbReference type="SUPFAM" id="SSF57701">
    <property type="entry name" value="Zn2/Cys6 DNA-binding domain"/>
    <property type="match status" value="1"/>
</dbReference>
<evidence type="ECO:0000256" key="6">
    <source>
        <dbReference type="ARBA" id="ARBA00023242"/>
    </source>
</evidence>
<dbReference type="Pfam" id="PF00172">
    <property type="entry name" value="Zn_clus"/>
    <property type="match status" value="1"/>
</dbReference>
<keyword evidence="4" id="KW-0238">DNA-binding</keyword>
<dbReference type="InterPro" id="IPR021858">
    <property type="entry name" value="Fun_TF"/>
</dbReference>
<dbReference type="CDD" id="cd00067">
    <property type="entry name" value="GAL4"/>
    <property type="match status" value="1"/>
</dbReference>
<reference evidence="8 9" key="1">
    <citation type="submission" date="2015-06" db="EMBL/GenBank/DDBJ databases">
        <title>Survival trade-offs in plant roots during colonization by closely related pathogenic and mutualistic fungi.</title>
        <authorList>
            <person name="Hacquard S."/>
            <person name="Kracher B."/>
            <person name="Hiruma K."/>
            <person name="Weinman A."/>
            <person name="Muench P."/>
            <person name="Garrido Oter R."/>
            <person name="Ver Loren van Themaat E."/>
            <person name="Dallerey J.-F."/>
            <person name="Damm U."/>
            <person name="Henrissat B."/>
            <person name="Lespinet O."/>
            <person name="Thon M."/>
            <person name="Kemen E."/>
            <person name="McHardy A.C."/>
            <person name="Schulze-Lefert P."/>
            <person name="O'Connell R.J."/>
        </authorList>
    </citation>
    <scope>NUCLEOTIDE SEQUENCE [LARGE SCALE GENOMIC DNA]</scope>
    <source>
        <strain evidence="8 9">MAFF 238704</strain>
    </source>
</reference>
<evidence type="ECO:0000256" key="1">
    <source>
        <dbReference type="ARBA" id="ARBA00022723"/>
    </source>
</evidence>
<evidence type="ECO:0000313" key="9">
    <source>
        <dbReference type="Proteomes" id="UP000076584"/>
    </source>
</evidence>
<comment type="caution">
    <text evidence="8">The sequence shown here is derived from an EMBL/GenBank/DDBJ whole genome shotgun (WGS) entry which is preliminary data.</text>
</comment>
<evidence type="ECO:0000256" key="4">
    <source>
        <dbReference type="ARBA" id="ARBA00023125"/>
    </source>
</evidence>
<dbReference type="SMART" id="SM00066">
    <property type="entry name" value="GAL4"/>
    <property type="match status" value="1"/>
</dbReference>
<keyword evidence="9" id="KW-1185">Reference proteome</keyword>
<dbReference type="STRING" id="1573173.A0A161X008"/>
<evidence type="ECO:0000313" key="8">
    <source>
        <dbReference type="EMBL" id="KZL86906.1"/>
    </source>
</evidence>
<gene>
    <name evidence="8" type="ORF">CI238_09225</name>
</gene>
<sequence>MARQGIARVKTGCKTCNPFVDDLRIRRIKCDEKRPSCSRCISTGRKCDGYISPPSETYSWAQLLRSHPRQNMTSISHLNRDGAAAANRAMHFYHRIAAPALTGSLNKTFWTTIVVQISNQEPVAGHAVLALSSIYETFSKGVHEATTFAVWHYNKAIRLLRTTKDRALVLFVCLLFICIEILRKNPQDVIAHCRHGINILNEIHAESDFLRNHVVPTMRQLSLIPYFYGVDPKTFPTIDRPVPSATQQLTSIAEAHARHTLKDRHSYDEEDRALLCLLEVRHIISKIQLLVSLSKSECDYDAYLDDFRTVVDLTAKATAVPVDSGSPSTRTVFTDDSAIEVGFSPLLFVVVSKCRSLSVRIAALKLMEQLARPRNNMWTKHITSAVVRRIIEIEHLISISEVETDDLFDDGELPPDERRVVSADFWCTGNRKRGSWRLVRFFLRDSDSGNFIVRDEWLKVEKPSGALP</sequence>
<evidence type="ECO:0000256" key="2">
    <source>
        <dbReference type="ARBA" id="ARBA00022833"/>
    </source>
</evidence>
<keyword evidence="2" id="KW-0862">Zinc</keyword>